<dbReference type="InterPro" id="IPR047867">
    <property type="entry name" value="Ribosomal_uL22_bac/org-type"/>
</dbReference>
<organism evidence="11 12">
    <name type="scientific">Nitrospira defluvii</name>
    <dbReference type="NCBI Taxonomy" id="330214"/>
    <lineage>
        <taxon>Bacteria</taxon>
        <taxon>Pseudomonadati</taxon>
        <taxon>Nitrospirota</taxon>
        <taxon>Nitrospiria</taxon>
        <taxon>Nitrospirales</taxon>
        <taxon>Nitrospiraceae</taxon>
        <taxon>Nitrospira</taxon>
    </lineage>
</organism>
<evidence type="ECO:0000313" key="12">
    <source>
        <dbReference type="Proteomes" id="UP000675880"/>
    </source>
</evidence>
<evidence type="ECO:0000256" key="5">
    <source>
        <dbReference type="ARBA" id="ARBA00023274"/>
    </source>
</evidence>
<reference evidence="11 12" key="1">
    <citation type="submission" date="2021-02" db="EMBL/GenBank/DDBJ databases">
        <authorList>
            <person name="Han P."/>
        </authorList>
    </citation>
    <scope>NUCLEOTIDE SEQUENCE [LARGE SCALE GENOMIC DNA]</scope>
    <source>
        <strain evidence="11">Candidatus Nitrospira sp. ZN2</strain>
    </source>
</reference>
<dbReference type="PANTHER" id="PTHR13501:SF8">
    <property type="entry name" value="LARGE RIBOSOMAL SUBUNIT PROTEIN UL22M"/>
    <property type="match status" value="1"/>
</dbReference>
<gene>
    <name evidence="7 11" type="primary">rplV</name>
    <name evidence="11" type="ORF">NSPZN2_120057</name>
</gene>
<comment type="function">
    <text evidence="7">The globular domain of the protein is located near the polypeptide exit tunnel on the outside of the subunit, while an extended beta-hairpin is found that lines the wall of the exit tunnel in the center of the 70S ribosome.</text>
</comment>
<comment type="subunit">
    <text evidence="7 9">Part of the 50S ribosomal subunit.</text>
</comment>
<evidence type="ECO:0000256" key="2">
    <source>
        <dbReference type="ARBA" id="ARBA00022730"/>
    </source>
</evidence>
<dbReference type="PANTHER" id="PTHR13501">
    <property type="entry name" value="CHLOROPLAST 50S RIBOSOMAL PROTEIN L22-RELATED"/>
    <property type="match status" value="1"/>
</dbReference>
<protein>
    <recommendedName>
        <fullName evidence="6 7">Large ribosomal subunit protein uL22</fullName>
    </recommendedName>
</protein>
<dbReference type="InterPro" id="IPR005727">
    <property type="entry name" value="Ribosomal_uL22_bac/chlpt-type"/>
</dbReference>
<evidence type="ECO:0000256" key="10">
    <source>
        <dbReference type="RuleBase" id="RU004008"/>
    </source>
</evidence>
<evidence type="ECO:0000256" key="8">
    <source>
        <dbReference type="RuleBase" id="RU004005"/>
    </source>
</evidence>
<comment type="function">
    <text evidence="7 10">This protein binds specifically to 23S rRNA; its binding is stimulated by other ribosomal proteins, e.g., L4, L17, and L20. It is important during the early stages of 50S assembly. It makes multiple contacts with different domains of the 23S rRNA in the assembled 50S subunit and ribosome.</text>
</comment>
<evidence type="ECO:0000256" key="1">
    <source>
        <dbReference type="ARBA" id="ARBA00009451"/>
    </source>
</evidence>
<dbReference type="InterPro" id="IPR001063">
    <property type="entry name" value="Ribosomal_uL22"/>
</dbReference>
<dbReference type="RefSeq" id="WP_213041938.1">
    <property type="nucleotide sequence ID" value="NZ_CAJNBJ010000004.1"/>
</dbReference>
<evidence type="ECO:0000313" key="11">
    <source>
        <dbReference type="EMBL" id="CAE6738726.1"/>
    </source>
</evidence>
<keyword evidence="2 7" id="KW-0699">rRNA-binding</keyword>
<dbReference type="EMBL" id="CAJNBJ010000004">
    <property type="protein sequence ID" value="CAE6738726.1"/>
    <property type="molecule type" value="Genomic_DNA"/>
</dbReference>
<keyword evidence="12" id="KW-1185">Reference proteome</keyword>
<evidence type="ECO:0000256" key="4">
    <source>
        <dbReference type="ARBA" id="ARBA00022980"/>
    </source>
</evidence>
<dbReference type="Gene3D" id="3.90.470.10">
    <property type="entry name" value="Ribosomal protein L22/L17"/>
    <property type="match status" value="1"/>
</dbReference>
<accession>A0ABM8R8A9</accession>
<dbReference type="InterPro" id="IPR036394">
    <property type="entry name" value="Ribosomal_uL22_sf"/>
</dbReference>
<comment type="similarity">
    <text evidence="1 7 8">Belongs to the universal ribosomal protein uL22 family.</text>
</comment>
<dbReference type="Pfam" id="PF00237">
    <property type="entry name" value="Ribosomal_L22"/>
    <property type="match status" value="1"/>
</dbReference>
<dbReference type="CDD" id="cd00336">
    <property type="entry name" value="Ribosomal_L22"/>
    <property type="match status" value="1"/>
</dbReference>
<dbReference type="InterPro" id="IPR018260">
    <property type="entry name" value="Ribosomal_uL22_CS"/>
</dbReference>
<sequence>MAEAKANLRFVRVTPRKARVVIDMIRGQQVPMALAMLRHTPKHAARVIEKLLRSAVANAEQKELGDSDDMWVSQAVVNCGPIYKRFRARSMGRANSIQKRTSHITIAVAAPGTAQNS</sequence>
<dbReference type="Proteomes" id="UP000675880">
    <property type="component" value="Unassembled WGS sequence"/>
</dbReference>
<evidence type="ECO:0000256" key="9">
    <source>
        <dbReference type="RuleBase" id="RU004006"/>
    </source>
</evidence>
<proteinExistence type="inferred from homology"/>
<evidence type="ECO:0000256" key="6">
    <source>
        <dbReference type="ARBA" id="ARBA00035207"/>
    </source>
</evidence>
<dbReference type="SUPFAM" id="SSF54843">
    <property type="entry name" value="Ribosomal protein L22"/>
    <property type="match status" value="1"/>
</dbReference>
<dbReference type="NCBIfam" id="TIGR01044">
    <property type="entry name" value="rplV_bact"/>
    <property type="match status" value="1"/>
</dbReference>
<comment type="caution">
    <text evidence="11">The sequence shown here is derived from an EMBL/GenBank/DDBJ whole genome shotgun (WGS) entry which is preliminary data.</text>
</comment>
<dbReference type="HAMAP" id="MF_01331_B">
    <property type="entry name" value="Ribosomal_uL22_B"/>
    <property type="match status" value="1"/>
</dbReference>
<keyword evidence="3 7" id="KW-0694">RNA-binding</keyword>
<keyword evidence="4 7" id="KW-0689">Ribosomal protein</keyword>
<evidence type="ECO:0000256" key="3">
    <source>
        <dbReference type="ARBA" id="ARBA00022884"/>
    </source>
</evidence>
<evidence type="ECO:0000256" key="7">
    <source>
        <dbReference type="HAMAP-Rule" id="MF_01331"/>
    </source>
</evidence>
<dbReference type="PROSITE" id="PS00464">
    <property type="entry name" value="RIBOSOMAL_L22"/>
    <property type="match status" value="1"/>
</dbReference>
<keyword evidence="5 7" id="KW-0687">Ribonucleoprotein</keyword>
<name>A0ABM8R8A9_9BACT</name>